<gene>
    <name evidence="2" type="ORF">KCU98_g30</name>
</gene>
<comment type="caution">
    <text evidence="2">The sequence shown here is derived from an EMBL/GenBank/DDBJ whole genome shotgun (WGS) entry which is preliminary data.</text>
</comment>
<sequence length="179" mass="19674">MSKAAATLSHMLPPLMQHMAASAYACACCLHLNTQYVLLPKQIPLTTVLDNLVTGADETIVYDRILSISVIAINKPGDVATLTGESLHRSMVVRCLKQTILLEPWVFGFIGRKLLCNCFQQNVRWLVERSEHRLHMSITIPLKRKSGGTPPPMPTSRPNRMPGKSSSISFAVVAAEVVP</sequence>
<dbReference type="EMBL" id="JAHFXS010000001">
    <property type="protein sequence ID" value="KAG9991645.1"/>
    <property type="molecule type" value="Genomic_DNA"/>
</dbReference>
<feature type="region of interest" description="Disordered" evidence="1">
    <location>
        <begin position="143"/>
        <end position="165"/>
    </location>
</feature>
<evidence type="ECO:0000256" key="1">
    <source>
        <dbReference type="SAM" id="MobiDB-lite"/>
    </source>
</evidence>
<evidence type="ECO:0000313" key="3">
    <source>
        <dbReference type="Proteomes" id="UP000729357"/>
    </source>
</evidence>
<reference evidence="2" key="1">
    <citation type="journal article" date="2021" name="J Fungi (Basel)">
        <title>Virulence traits and population genomics of the black yeast Aureobasidium melanogenum.</title>
        <authorList>
            <person name="Cernosa A."/>
            <person name="Sun X."/>
            <person name="Gostincar C."/>
            <person name="Fang C."/>
            <person name="Gunde-Cimerman N."/>
            <person name="Song Z."/>
        </authorList>
    </citation>
    <scope>NUCLEOTIDE SEQUENCE</scope>
    <source>
        <strain evidence="2">EXF-9298</strain>
    </source>
</reference>
<organism evidence="2 3">
    <name type="scientific">Aureobasidium melanogenum</name>
    <name type="common">Aureobasidium pullulans var. melanogenum</name>
    <dbReference type="NCBI Taxonomy" id="46634"/>
    <lineage>
        <taxon>Eukaryota</taxon>
        <taxon>Fungi</taxon>
        <taxon>Dikarya</taxon>
        <taxon>Ascomycota</taxon>
        <taxon>Pezizomycotina</taxon>
        <taxon>Dothideomycetes</taxon>
        <taxon>Dothideomycetidae</taxon>
        <taxon>Dothideales</taxon>
        <taxon>Saccotheciaceae</taxon>
        <taxon>Aureobasidium</taxon>
    </lineage>
</organism>
<dbReference type="PROSITE" id="PS51257">
    <property type="entry name" value="PROKAR_LIPOPROTEIN"/>
    <property type="match status" value="1"/>
</dbReference>
<keyword evidence="3" id="KW-1185">Reference proteome</keyword>
<protein>
    <submittedName>
        <fullName evidence="2">Uncharacterized protein</fullName>
    </submittedName>
</protein>
<proteinExistence type="predicted"/>
<name>A0A9P8K2N7_AURME</name>
<feature type="non-terminal residue" evidence="2">
    <location>
        <position position="179"/>
    </location>
</feature>
<accession>A0A9P8K2N7</accession>
<dbReference type="Proteomes" id="UP000729357">
    <property type="component" value="Unassembled WGS sequence"/>
</dbReference>
<evidence type="ECO:0000313" key="2">
    <source>
        <dbReference type="EMBL" id="KAG9991645.1"/>
    </source>
</evidence>
<dbReference type="AlphaFoldDB" id="A0A9P8K2N7"/>
<reference evidence="2" key="2">
    <citation type="submission" date="2021-08" db="EMBL/GenBank/DDBJ databases">
        <authorList>
            <person name="Gostincar C."/>
            <person name="Sun X."/>
            <person name="Song Z."/>
            <person name="Gunde-Cimerman N."/>
        </authorList>
    </citation>
    <scope>NUCLEOTIDE SEQUENCE</scope>
    <source>
        <strain evidence="2">EXF-9298</strain>
    </source>
</reference>